<evidence type="ECO:0000256" key="8">
    <source>
        <dbReference type="ARBA" id="ARBA00023136"/>
    </source>
</evidence>
<dbReference type="GO" id="GO:0016887">
    <property type="term" value="F:ATP hydrolysis activity"/>
    <property type="evidence" value="ECO:0007669"/>
    <property type="project" value="InterPro"/>
</dbReference>
<dbReference type="InterPro" id="IPR003439">
    <property type="entry name" value="ABC_transporter-like_ATP-bd"/>
</dbReference>
<evidence type="ECO:0000313" key="14">
    <source>
        <dbReference type="Proteomes" id="UP000035034"/>
    </source>
</evidence>
<name>H0R3S2_9ACTN</name>
<keyword evidence="3 10" id="KW-0812">Transmembrane</keyword>
<comment type="subcellular location">
    <subcellularLocation>
        <location evidence="1">Cell inner membrane</location>
        <topology evidence="1">Multi-pass membrane protein</topology>
    </subcellularLocation>
</comment>
<feature type="transmembrane region" description="Helical" evidence="10">
    <location>
        <begin position="73"/>
        <end position="92"/>
    </location>
</feature>
<dbReference type="SUPFAM" id="SSF90123">
    <property type="entry name" value="ABC transporter transmembrane region"/>
    <property type="match status" value="1"/>
</dbReference>
<keyword evidence="4" id="KW-0547">Nucleotide-binding</keyword>
<dbReference type="RefSeq" id="WP_007319058.1">
    <property type="nucleotide sequence ID" value="NZ_BAEH01000094.1"/>
</dbReference>
<dbReference type="PANTHER" id="PTHR24221">
    <property type="entry name" value="ATP-BINDING CASSETTE SUB-FAMILY B"/>
    <property type="match status" value="1"/>
</dbReference>
<evidence type="ECO:0000259" key="11">
    <source>
        <dbReference type="PROSITE" id="PS50893"/>
    </source>
</evidence>
<evidence type="ECO:0000256" key="4">
    <source>
        <dbReference type="ARBA" id="ARBA00022741"/>
    </source>
</evidence>
<dbReference type="InterPro" id="IPR011527">
    <property type="entry name" value="ABC1_TM_dom"/>
</dbReference>
<dbReference type="STRING" id="1077974.GOEFS_094_00220"/>
<keyword evidence="7 10" id="KW-1133">Transmembrane helix</keyword>
<organism evidence="13 14">
    <name type="scientific">Gordonia effusa NBRC 100432</name>
    <dbReference type="NCBI Taxonomy" id="1077974"/>
    <lineage>
        <taxon>Bacteria</taxon>
        <taxon>Bacillati</taxon>
        <taxon>Actinomycetota</taxon>
        <taxon>Actinomycetes</taxon>
        <taxon>Mycobacteriales</taxon>
        <taxon>Gordoniaceae</taxon>
        <taxon>Gordonia</taxon>
    </lineage>
</organism>
<keyword evidence="2" id="KW-0997">Cell inner membrane</keyword>
<dbReference type="Gene3D" id="3.40.50.300">
    <property type="entry name" value="P-loop containing nucleotide triphosphate hydrolases"/>
    <property type="match status" value="1"/>
</dbReference>
<keyword evidence="8 10" id="KW-0472">Membrane</keyword>
<sequence length="569" mass="59473">MSTPAEKPDDAGIRTLLAITGPGVRGFRWRVTLVLTLSVSLVGSSVVVPYLLGTATDAVIRSLSTGELRGRDLAVPLSGVAVVALISAAISYTRDRQLIKLTEDWDSSVRARIVAILNRSPGGLDEMVPGDLLSRCVNDLDALTRTASMSLSAAATAIVSILGSLAVMLWFDVWFPLVAIGTLIAVAAVGRLLAKRARPYFEQQMQEYGSLTGVVLDAYIGRDVYRSGHNSAGLLTQLADVDEGLSASTFHSTRLAGAAGPASSILESIGFVFVVVIGAFRIASGSLTVGEVQATIQYYRQATNPVGVLTDLLHSLQQAATSARRVLAVLRAGDSAPTEIASGAVELTPGALPVSFDEVFFSYGDDAPVLEGFSMRLAAGSHTALVGPSGAGKSTAIRLLLGLLHPTTGTIQISGQSISGVDRDSLAARVAVVPQVPWVFTGTVTENIRCMRPDVSVERVREVGTRCGLDVYVAALPAGYDTVVSADGRELPGNARRLIGIARAIAGSPGLVLMDEPTAGMDPVSAAGIEALIADQFLDTTVLVVSHRDSTIAALDRAIVLDDGYAVER</sequence>
<evidence type="ECO:0000259" key="12">
    <source>
        <dbReference type="PROSITE" id="PS50929"/>
    </source>
</evidence>
<dbReference type="InterPro" id="IPR036640">
    <property type="entry name" value="ABC1_TM_sf"/>
</dbReference>
<dbReference type="eggNOG" id="COG1132">
    <property type="taxonomic scope" value="Bacteria"/>
</dbReference>
<keyword evidence="6" id="KW-1278">Translocase</keyword>
<keyword evidence="14" id="KW-1185">Reference proteome</keyword>
<feature type="domain" description="ABC transmembrane type-1" evidence="12">
    <location>
        <begin position="33"/>
        <end position="318"/>
    </location>
</feature>
<dbReference type="GO" id="GO:0034040">
    <property type="term" value="F:ATPase-coupled lipid transmembrane transporter activity"/>
    <property type="evidence" value="ECO:0007669"/>
    <property type="project" value="TreeGrafter"/>
</dbReference>
<dbReference type="Pfam" id="PF00664">
    <property type="entry name" value="ABC_membrane"/>
    <property type="match status" value="1"/>
</dbReference>
<feature type="transmembrane region" description="Helical" evidence="10">
    <location>
        <begin position="31"/>
        <end position="53"/>
    </location>
</feature>
<dbReference type="PROSITE" id="PS50929">
    <property type="entry name" value="ABC_TM1F"/>
    <property type="match status" value="1"/>
</dbReference>
<comment type="caution">
    <text evidence="13">The sequence shown here is derived from an EMBL/GenBank/DDBJ whole genome shotgun (WGS) entry which is preliminary data.</text>
</comment>
<feature type="transmembrane region" description="Helical" evidence="10">
    <location>
        <begin position="177"/>
        <end position="194"/>
    </location>
</feature>
<dbReference type="InterPro" id="IPR039421">
    <property type="entry name" value="Type_1_exporter"/>
</dbReference>
<dbReference type="GO" id="GO:0140359">
    <property type="term" value="F:ABC-type transporter activity"/>
    <property type="evidence" value="ECO:0007669"/>
    <property type="project" value="InterPro"/>
</dbReference>
<reference evidence="13 14" key="1">
    <citation type="submission" date="2011-12" db="EMBL/GenBank/DDBJ databases">
        <title>Whole genome shotgun sequence of Gordonia effusa NBRC 100432.</title>
        <authorList>
            <person name="Yoshida I."/>
            <person name="Takarada H."/>
            <person name="Hosoyama A."/>
            <person name="Tsuchikane K."/>
            <person name="Katsumata H."/>
            <person name="Yamazaki S."/>
            <person name="Fujita N."/>
        </authorList>
    </citation>
    <scope>NUCLEOTIDE SEQUENCE [LARGE SCALE GENOMIC DNA]</scope>
    <source>
        <strain evidence="13 14">NBRC 100432</strain>
    </source>
</reference>
<keyword evidence="2" id="KW-1003">Cell membrane</keyword>
<evidence type="ECO:0000256" key="9">
    <source>
        <dbReference type="ARBA" id="ARBA00023455"/>
    </source>
</evidence>
<dbReference type="SMART" id="SM00382">
    <property type="entry name" value="AAA"/>
    <property type="match status" value="1"/>
</dbReference>
<evidence type="ECO:0000256" key="7">
    <source>
        <dbReference type="ARBA" id="ARBA00022989"/>
    </source>
</evidence>
<feature type="domain" description="ABC transporter" evidence="11">
    <location>
        <begin position="354"/>
        <end position="569"/>
    </location>
</feature>
<dbReference type="GO" id="GO:0005524">
    <property type="term" value="F:ATP binding"/>
    <property type="evidence" value="ECO:0007669"/>
    <property type="project" value="UniProtKB-KW"/>
</dbReference>
<dbReference type="Proteomes" id="UP000035034">
    <property type="component" value="Unassembled WGS sequence"/>
</dbReference>
<gene>
    <name evidence="13" type="ORF">GOEFS_094_00220</name>
</gene>
<dbReference type="Pfam" id="PF00005">
    <property type="entry name" value="ABC_tran"/>
    <property type="match status" value="1"/>
</dbReference>
<evidence type="ECO:0000256" key="6">
    <source>
        <dbReference type="ARBA" id="ARBA00022967"/>
    </source>
</evidence>
<dbReference type="PANTHER" id="PTHR24221:SF654">
    <property type="entry name" value="ATP-BINDING CASSETTE SUB-FAMILY B MEMBER 6"/>
    <property type="match status" value="1"/>
</dbReference>
<dbReference type="OrthoDB" id="9806127at2"/>
<dbReference type="InterPro" id="IPR003593">
    <property type="entry name" value="AAA+_ATPase"/>
</dbReference>
<proteinExistence type="inferred from homology"/>
<comment type="similarity">
    <text evidence="9">Belongs to the ABC transporter superfamily. Siderophore-Fe(3+) uptake transporter (SIUT) (TC 3.A.1.21) family.</text>
</comment>
<evidence type="ECO:0000256" key="3">
    <source>
        <dbReference type="ARBA" id="ARBA00022692"/>
    </source>
</evidence>
<evidence type="ECO:0000256" key="5">
    <source>
        <dbReference type="ARBA" id="ARBA00022840"/>
    </source>
</evidence>
<dbReference type="Gene3D" id="1.20.1560.10">
    <property type="entry name" value="ABC transporter type 1, transmembrane domain"/>
    <property type="match status" value="1"/>
</dbReference>
<dbReference type="SUPFAM" id="SSF52540">
    <property type="entry name" value="P-loop containing nucleoside triphosphate hydrolases"/>
    <property type="match status" value="1"/>
</dbReference>
<feature type="transmembrane region" description="Helical" evidence="10">
    <location>
        <begin position="151"/>
        <end position="171"/>
    </location>
</feature>
<dbReference type="GO" id="GO:0005886">
    <property type="term" value="C:plasma membrane"/>
    <property type="evidence" value="ECO:0007669"/>
    <property type="project" value="UniProtKB-SubCell"/>
</dbReference>
<evidence type="ECO:0000313" key="13">
    <source>
        <dbReference type="EMBL" id="GAB19723.1"/>
    </source>
</evidence>
<protein>
    <submittedName>
        <fullName evidence="13">Putative ABC transporter permease/ATP-binding protein</fullName>
    </submittedName>
</protein>
<evidence type="ECO:0000256" key="2">
    <source>
        <dbReference type="ARBA" id="ARBA00022519"/>
    </source>
</evidence>
<dbReference type="PROSITE" id="PS50893">
    <property type="entry name" value="ABC_TRANSPORTER_2"/>
    <property type="match status" value="1"/>
</dbReference>
<evidence type="ECO:0000256" key="10">
    <source>
        <dbReference type="SAM" id="Phobius"/>
    </source>
</evidence>
<accession>H0R3S2</accession>
<dbReference type="EMBL" id="BAEH01000094">
    <property type="protein sequence ID" value="GAB19723.1"/>
    <property type="molecule type" value="Genomic_DNA"/>
</dbReference>
<evidence type="ECO:0000256" key="1">
    <source>
        <dbReference type="ARBA" id="ARBA00004429"/>
    </source>
</evidence>
<dbReference type="InterPro" id="IPR027417">
    <property type="entry name" value="P-loop_NTPase"/>
</dbReference>
<keyword evidence="5 13" id="KW-0067">ATP-binding</keyword>
<dbReference type="AlphaFoldDB" id="H0R3S2"/>